<protein>
    <submittedName>
        <fullName evidence="2">Uncharacterized protein</fullName>
    </submittedName>
</protein>
<keyword evidence="1" id="KW-0812">Transmembrane</keyword>
<dbReference type="Proteomes" id="UP000027931">
    <property type="component" value="Unassembled WGS sequence"/>
</dbReference>
<reference evidence="2 3" key="1">
    <citation type="journal article" date="2013" name="Int. J. Syst. Evol. Microbiol.">
        <title>Tumebacillus flagellatus sp. nov., an alpha-amylase/pullulanase-producing bacterium isolated from cassava wastewater.</title>
        <authorList>
            <person name="Wang Q."/>
            <person name="Xie N."/>
            <person name="Qin Y."/>
            <person name="Shen N."/>
            <person name="Zhu J."/>
            <person name="Mi H."/>
            <person name="Huang R."/>
        </authorList>
    </citation>
    <scope>NUCLEOTIDE SEQUENCE [LARGE SCALE GENOMIC DNA]</scope>
    <source>
        <strain evidence="2 3">GST4</strain>
    </source>
</reference>
<sequence>MTSFLQALQQLFFLLRLQPCFRHREEVLLFLVEMIAGEFHLADAVLTGAMLAVFLSSNLFLQALKSPRRRRCRQPAVRAAQIGSVC</sequence>
<dbReference type="AlphaFoldDB" id="A0A074LRU6"/>
<organism evidence="2 3">
    <name type="scientific">Tumebacillus flagellatus</name>
    <dbReference type="NCBI Taxonomy" id="1157490"/>
    <lineage>
        <taxon>Bacteria</taxon>
        <taxon>Bacillati</taxon>
        <taxon>Bacillota</taxon>
        <taxon>Bacilli</taxon>
        <taxon>Bacillales</taxon>
        <taxon>Alicyclobacillaceae</taxon>
        <taxon>Tumebacillus</taxon>
    </lineage>
</organism>
<accession>A0A074LRU6</accession>
<evidence type="ECO:0000256" key="1">
    <source>
        <dbReference type="SAM" id="Phobius"/>
    </source>
</evidence>
<gene>
    <name evidence="2" type="ORF">EL26_07970</name>
</gene>
<name>A0A074LRU6_9BACL</name>
<evidence type="ECO:0000313" key="2">
    <source>
        <dbReference type="EMBL" id="KEO83844.1"/>
    </source>
</evidence>
<evidence type="ECO:0000313" key="3">
    <source>
        <dbReference type="Proteomes" id="UP000027931"/>
    </source>
</evidence>
<dbReference type="EMBL" id="JMIR01000008">
    <property type="protein sequence ID" value="KEO83844.1"/>
    <property type="molecule type" value="Genomic_DNA"/>
</dbReference>
<keyword evidence="1" id="KW-0472">Membrane</keyword>
<proteinExistence type="predicted"/>
<comment type="caution">
    <text evidence="2">The sequence shown here is derived from an EMBL/GenBank/DDBJ whole genome shotgun (WGS) entry which is preliminary data.</text>
</comment>
<keyword evidence="3" id="KW-1185">Reference proteome</keyword>
<dbReference type="STRING" id="1157490.EL26_07970"/>
<feature type="transmembrane region" description="Helical" evidence="1">
    <location>
        <begin position="46"/>
        <end position="64"/>
    </location>
</feature>
<keyword evidence="1" id="KW-1133">Transmembrane helix</keyword>